<reference evidence="6 7" key="1">
    <citation type="submission" date="2024-02" db="EMBL/GenBank/DDBJ databases">
        <authorList>
            <person name="Daric V."/>
            <person name="Darras S."/>
        </authorList>
    </citation>
    <scope>NUCLEOTIDE SEQUENCE [LARGE SCALE GENOMIC DNA]</scope>
</reference>
<keyword evidence="4" id="KW-0732">Signal</keyword>
<dbReference type="InterPro" id="IPR036084">
    <property type="entry name" value="Ser_inhib-like_sf"/>
</dbReference>
<keyword evidence="1 3" id="KW-0245">EGF-like domain</keyword>
<dbReference type="SUPFAM" id="SSF57567">
    <property type="entry name" value="Serine protease inhibitors"/>
    <property type="match status" value="2"/>
</dbReference>
<dbReference type="Pfam" id="PF01826">
    <property type="entry name" value="TIL"/>
    <property type="match status" value="2"/>
</dbReference>
<sequence length="459" mass="48846">MNKLVFWGFVLLIGLAYIPGSSAQLGRFLIYFLFSRRPTPGPPPGAESPTCPQCSPNAICNPSSTGVSCVCRRGYTGDGRICTQDVPDVCNCSPFATCSRNRQTGEVSCTCLQGYTGDGRTCDLDGPLQLPCVCDDNADCAYDANRFPVCTCKEGFFGDGFTCTPGELRLPCICGNDADCTFDARGFPQCNCKEGFTGDGFTCLPVQVELPCDICGQNANCRKDDRGFPFCLCNSGFTGDPYEGCTTLPETNIVASLCDTGICGENAECFSNNGRPICTCPLGYIGNPLVLCTPETGAVDVGCAGDKVMLDCANCQPTCADLFTDITCTATCQPGCGCPTAQLPLRQRGDRCIPIRECADALIAETGPVPPTPSCPGNQVYSECAGCKTPCNQRGQIRPCAAICRQECTCPEGLFLNGEDCVTGDQCPVIAPIRQSRCNRPCPSGQVCRFILFSGYRCR</sequence>
<feature type="domain" description="EGF-like" evidence="5">
    <location>
        <begin position="254"/>
        <end position="293"/>
    </location>
</feature>
<dbReference type="Proteomes" id="UP001642483">
    <property type="component" value="Unassembled WGS sequence"/>
</dbReference>
<dbReference type="Gene3D" id="2.10.25.10">
    <property type="entry name" value="Laminin"/>
    <property type="match status" value="5"/>
</dbReference>
<evidence type="ECO:0000256" key="1">
    <source>
        <dbReference type="ARBA" id="ARBA00022536"/>
    </source>
</evidence>
<dbReference type="PANTHER" id="PTHR22963">
    <property type="entry name" value="ENDOGLIN-RELATED"/>
    <property type="match status" value="1"/>
</dbReference>
<evidence type="ECO:0000256" key="4">
    <source>
        <dbReference type="SAM" id="SignalP"/>
    </source>
</evidence>
<evidence type="ECO:0000256" key="2">
    <source>
        <dbReference type="ARBA" id="ARBA00023157"/>
    </source>
</evidence>
<keyword evidence="7" id="KW-1185">Reference proteome</keyword>
<dbReference type="SMART" id="SM00181">
    <property type="entry name" value="EGF"/>
    <property type="match status" value="7"/>
</dbReference>
<dbReference type="Pfam" id="PF12947">
    <property type="entry name" value="EGF_3"/>
    <property type="match status" value="2"/>
</dbReference>
<dbReference type="PANTHER" id="PTHR22963:SF39">
    <property type="entry name" value="DUMPY"/>
    <property type="match status" value="1"/>
</dbReference>
<proteinExistence type="predicted"/>
<feature type="disulfide bond" evidence="3">
    <location>
        <begin position="92"/>
        <end position="109"/>
    </location>
</feature>
<feature type="signal peptide" evidence="4">
    <location>
        <begin position="1"/>
        <end position="23"/>
    </location>
</feature>
<organism evidence="6 7">
    <name type="scientific">Clavelina lepadiformis</name>
    <name type="common">Light-bulb sea squirt</name>
    <name type="synonym">Ascidia lepadiformis</name>
    <dbReference type="NCBI Taxonomy" id="159417"/>
    <lineage>
        <taxon>Eukaryota</taxon>
        <taxon>Metazoa</taxon>
        <taxon>Chordata</taxon>
        <taxon>Tunicata</taxon>
        <taxon>Ascidiacea</taxon>
        <taxon>Aplousobranchia</taxon>
        <taxon>Clavelinidae</taxon>
        <taxon>Clavelina</taxon>
    </lineage>
</organism>
<evidence type="ECO:0000259" key="5">
    <source>
        <dbReference type="PROSITE" id="PS50026"/>
    </source>
</evidence>
<comment type="caution">
    <text evidence="3">Lacks conserved residue(s) required for the propagation of feature annotation.</text>
</comment>
<gene>
    <name evidence="6" type="ORF">CVLEPA_LOCUS23362</name>
</gene>
<dbReference type="EMBL" id="CAWYQH010000119">
    <property type="protein sequence ID" value="CAK8690791.1"/>
    <property type="molecule type" value="Genomic_DNA"/>
</dbReference>
<comment type="caution">
    <text evidence="6">The sequence shown here is derived from an EMBL/GenBank/DDBJ whole genome shotgun (WGS) entry which is preliminary data.</text>
</comment>
<feature type="chain" id="PRO_5045234234" description="EGF-like domain-containing protein" evidence="4">
    <location>
        <begin position="24"/>
        <end position="459"/>
    </location>
</feature>
<dbReference type="Gene3D" id="2.90.20.10">
    <property type="entry name" value="Plasmodium vivax P25 domain"/>
    <property type="match status" value="1"/>
</dbReference>
<dbReference type="PROSITE" id="PS01186">
    <property type="entry name" value="EGF_2"/>
    <property type="match status" value="4"/>
</dbReference>
<dbReference type="PROSITE" id="PS50026">
    <property type="entry name" value="EGF_3"/>
    <property type="match status" value="2"/>
</dbReference>
<feature type="domain" description="EGF-like" evidence="5">
    <location>
        <begin position="86"/>
        <end position="123"/>
    </location>
</feature>
<evidence type="ECO:0000256" key="3">
    <source>
        <dbReference type="PROSITE-ProRule" id="PRU00076"/>
    </source>
</evidence>
<dbReference type="InterPro" id="IPR002919">
    <property type="entry name" value="TIL_dom"/>
</dbReference>
<keyword evidence="2 3" id="KW-1015">Disulfide bond</keyword>
<accession>A0ABP0GG81</accession>
<protein>
    <recommendedName>
        <fullName evidence="5">EGF-like domain-containing protein</fullName>
    </recommendedName>
</protein>
<evidence type="ECO:0000313" key="6">
    <source>
        <dbReference type="EMBL" id="CAK8690791.1"/>
    </source>
</evidence>
<name>A0ABP0GG81_CLALP</name>
<dbReference type="InterPro" id="IPR000742">
    <property type="entry name" value="EGF"/>
</dbReference>
<evidence type="ECO:0000313" key="7">
    <source>
        <dbReference type="Proteomes" id="UP001642483"/>
    </source>
</evidence>
<dbReference type="InterPro" id="IPR024731">
    <property type="entry name" value="NELL2-like_EGF"/>
</dbReference>
<dbReference type="CDD" id="cd19941">
    <property type="entry name" value="TIL"/>
    <property type="match status" value="2"/>
</dbReference>